<dbReference type="EMBL" id="JACXYY010000006">
    <property type="protein sequence ID" value="MBD3916188.1"/>
    <property type="molecule type" value="Genomic_DNA"/>
</dbReference>
<name>A0ABR8MJS3_9ACTN</name>
<feature type="domain" description="Winged helix DNA-binding" evidence="1">
    <location>
        <begin position="15"/>
        <end position="92"/>
    </location>
</feature>
<evidence type="ECO:0000259" key="1">
    <source>
        <dbReference type="Pfam" id="PF13601"/>
    </source>
</evidence>
<dbReference type="PANTHER" id="PTHR37318:SF1">
    <property type="entry name" value="BSL7504 PROTEIN"/>
    <property type="match status" value="1"/>
</dbReference>
<keyword evidence="3" id="KW-1185">Reference proteome</keyword>
<reference evidence="2 3" key="1">
    <citation type="submission" date="2020-09" db="EMBL/GenBank/DDBJ databases">
        <title>novel species in genus Nocardioides.</title>
        <authorList>
            <person name="Zhang G."/>
        </authorList>
    </citation>
    <scope>NUCLEOTIDE SEQUENCE [LARGE SCALE GENOMIC DNA]</scope>
    <source>
        <strain evidence="2 3">19197</strain>
    </source>
</reference>
<dbReference type="Gene3D" id="1.10.10.10">
    <property type="entry name" value="Winged helix-like DNA-binding domain superfamily/Winged helix DNA-binding domain"/>
    <property type="match status" value="1"/>
</dbReference>
<dbReference type="Proteomes" id="UP000649289">
    <property type="component" value="Unassembled WGS sequence"/>
</dbReference>
<proteinExistence type="predicted"/>
<dbReference type="PANTHER" id="PTHR37318">
    <property type="entry name" value="BSL7504 PROTEIN"/>
    <property type="match status" value="1"/>
</dbReference>
<gene>
    <name evidence="2" type="ORF">IEZ25_16330</name>
</gene>
<dbReference type="Pfam" id="PF13601">
    <property type="entry name" value="HTH_34"/>
    <property type="match status" value="1"/>
</dbReference>
<comment type="caution">
    <text evidence="2">The sequence shown here is derived from an EMBL/GenBank/DDBJ whole genome shotgun (WGS) entry which is preliminary data.</text>
</comment>
<dbReference type="InterPro" id="IPR036390">
    <property type="entry name" value="WH_DNA-bd_sf"/>
</dbReference>
<organism evidence="2 3">
    <name type="scientific">Nocardioides hwasunensis</name>
    <dbReference type="NCBI Taxonomy" id="397258"/>
    <lineage>
        <taxon>Bacteria</taxon>
        <taxon>Bacillati</taxon>
        <taxon>Actinomycetota</taxon>
        <taxon>Actinomycetes</taxon>
        <taxon>Propionibacteriales</taxon>
        <taxon>Nocardioidaceae</taxon>
        <taxon>Nocardioides</taxon>
    </lineage>
</organism>
<evidence type="ECO:0000313" key="3">
    <source>
        <dbReference type="Proteomes" id="UP000649289"/>
    </source>
</evidence>
<dbReference type="InterPro" id="IPR011991">
    <property type="entry name" value="ArsR-like_HTH"/>
</dbReference>
<dbReference type="SUPFAM" id="SSF46785">
    <property type="entry name" value="Winged helix' DNA-binding domain"/>
    <property type="match status" value="1"/>
</dbReference>
<dbReference type="RefSeq" id="WP_191200499.1">
    <property type="nucleotide sequence ID" value="NZ_BAAAPA010000006.1"/>
</dbReference>
<accession>A0ABR8MJS3</accession>
<dbReference type="CDD" id="cd00090">
    <property type="entry name" value="HTH_ARSR"/>
    <property type="match status" value="1"/>
</dbReference>
<dbReference type="InterPro" id="IPR036388">
    <property type="entry name" value="WH-like_DNA-bd_sf"/>
</dbReference>
<sequence length="108" mass="11481">MSVPRFDEVVHAPNRLQICALLVAVDRAEFATLRESLGVADSVLSKHLKVLVDAGYVVLAKPAGHGRVRTWASITGSGRTAFAGHVAELQRLAATADPSSVEAGTERY</sequence>
<evidence type="ECO:0000313" key="2">
    <source>
        <dbReference type="EMBL" id="MBD3916188.1"/>
    </source>
</evidence>
<dbReference type="InterPro" id="IPR027395">
    <property type="entry name" value="WH_DNA-bd_dom"/>
</dbReference>
<protein>
    <submittedName>
        <fullName evidence="2">Transcriptional regulator</fullName>
    </submittedName>
</protein>